<dbReference type="SUPFAM" id="SSF47473">
    <property type="entry name" value="EF-hand"/>
    <property type="match status" value="1"/>
</dbReference>
<dbReference type="Gene3D" id="1.10.238.10">
    <property type="entry name" value="EF-hand"/>
    <property type="match status" value="1"/>
</dbReference>
<dbReference type="SMART" id="SM00054">
    <property type="entry name" value="EFh"/>
    <property type="match status" value="1"/>
</dbReference>
<dbReference type="STRING" id="1036611.A0A1L9PWC5"/>
<feature type="domain" description="EF-hand" evidence="3">
    <location>
        <begin position="175"/>
        <end position="210"/>
    </location>
</feature>
<dbReference type="InterPro" id="IPR018247">
    <property type="entry name" value="EF_Hand_1_Ca_BS"/>
</dbReference>
<dbReference type="AlphaFoldDB" id="A0A1L9PWC5"/>
<comment type="similarity">
    <text evidence="1">Belongs to the caleosin family.</text>
</comment>
<evidence type="ECO:0000313" key="5">
    <source>
        <dbReference type="Proteomes" id="UP000184073"/>
    </source>
</evidence>
<proteinExistence type="inferred from homology"/>
<dbReference type="OrthoDB" id="640742at2759"/>
<evidence type="ECO:0000259" key="3">
    <source>
        <dbReference type="PROSITE" id="PS50222"/>
    </source>
</evidence>
<dbReference type="InterPro" id="IPR011992">
    <property type="entry name" value="EF-hand-dom_pair"/>
</dbReference>
<dbReference type="GO" id="GO:0004497">
    <property type="term" value="F:monooxygenase activity"/>
    <property type="evidence" value="ECO:0007669"/>
    <property type="project" value="TreeGrafter"/>
</dbReference>
<dbReference type="Pfam" id="PF05042">
    <property type="entry name" value="Caleosin"/>
    <property type="match status" value="1"/>
</dbReference>
<evidence type="ECO:0000256" key="2">
    <source>
        <dbReference type="ARBA" id="ARBA00022837"/>
    </source>
</evidence>
<dbReference type="EMBL" id="KV878133">
    <property type="protein sequence ID" value="OJJ05831.1"/>
    <property type="molecule type" value="Genomic_DNA"/>
</dbReference>
<dbReference type="GeneID" id="63723892"/>
<dbReference type="RefSeq" id="XP_040671593.1">
    <property type="nucleotide sequence ID" value="XM_040808381.1"/>
</dbReference>
<evidence type="ECO:0000256" key="1">
    <source>
        <dbReference type="ARBA" id="ARBA00006765"/>
    </source>
</evidence>
<accession>A0A1L9PWC5</accession>
<dbReference type="GO" id="GO:0005509">
    <property type="term" value="F:calcium ion binding"/>
    <property type="evidence" value="ECO:0007669"/>
    <property type="project" value="InterPro"/>
</dbReference>
<dbReference type="VEuPathDB" id="FungiDB:ASPVEDRAFT_153982"/>
<dbReference type="PANTHER" id="PTHR31495:SF0">
    <property type="entry name" value="BINDING PROTEIN CALEOSIN, PUTATIVE (AFU_ORTHOLOGUE AFUA_5G13750)-RELATED"/>
    <property type="match status" value="1"/>
</dbReference>
<organism evidence="4 5">
    <name type="scientific">Aspergillus versicolor CBS 583.65</name>
    <dbReference type="NCBI Taxonomy" id="1036611"/>
    <lineage>
        <taxon>Eukaryota</taxon>
        <taxon>Fungi</taxon>
        <taxon>Dikarya</taxon>
        <taxon>Ascomycota</taxon>
        <taxon>Pezizomycotina</taxon>
        <taxon>Eurotiomycetes</taxon>
        <taxon>Eurotiomycetidae</taxon>
        <taxon>Eurotiales</taxon>
        <taxon>Aspergillaceae</taxon>
        <taxon>Aspergillus</taxon>
        <taxon>Aspergillus subgen. Nidulantes</taxon>
    </lineage>
</organism>
<name>A0A1L9PWC5_ASPVE</name>
<reference evidence="5" key="1">
    <citation type="journal article" date="2017" name="Genome Biol.">
        <title>Comparative genomics reveals high biological diversity and specific adaptations in the industrially and medically important fungal genus Aspergillus.</title>
        <authorList>
            <person name="de Vries R.P."/>
            <person name="Riley R."/>
            <person name="Wiebenga A."/>
            <person name="Aguilar-Osorio G."/>
            <person name="Amillis S."/>
            <person name="Uchima C.A."/>
            <person name="Anderluh G."/>
            <person name="Asadollahi M."/>
            <person name="Askin M."/>
            <person name="Barry K."/>
            <person name="Battaglia E."/>
            <person name="Bayram O."/>
            <person name="Benocci T."/>
            <person name="Braus-Stromeyer S.A."/>
            <person name="Caldana C."/>
            <person name="Canovas D."/>
            <person name="Cerqueira G.C."/>
            <person name="Chen F."/>
            <person name="Chen W."/>
            <person name="Choi C."/>
            <person name="Clum A."/>
            <person name="Dos Santos R.A."/>
            <person name="Damasio A.R."/>
            <person name="Diallinas G."/>
            <person name="Emri T."/>
            <person name="Fekete E."/>
            <person name="Flipphi M."/>
            <person name="Freyberg S."/>
            <person name="Gallo A."/>
            <person name="Gournas C."/>
            <person name="Habgood R."/>
            <person name="Hainaut M."/>
            <person name="Harispe M.L."/>
            <person name="Henrissat B."/>
            <person name="Hilden K.S."/>
            <person name="Hope R."/>
            <person name="Hossain A."/>
            <person name="Karabika E."/>
            <person name="Karaffa L."/>
            <person name="Karanyi Z."/>
            <person name="Krasevec N."/>
            <person name="Kuo A."/>
            <person name="Kusch H."/>
            <person name="LaButti K."/>
            <person name="Lagendijk E.L."/>
            <person name="Lapidus A."/>
            <person name="Levasseur A."/>
            <person name="Lindquist E."/>
            <person name="Lipzen A."/>
            <person name="Logrieco A.F."/>
            <person name="MacCabe A."/>
            <person name="Maekelae M.R."/>
            <person name="Malavazi I."/>
            <person name="Melin P."/>
            <person name="Meyer V."/>
            <person name="Mielnichuk N."/>
            <person name="Miskei M."/>
            <person name="Molnar A.P."/>
            <person name="Mule G."/>
            <person name="Ngan C.Y."/>
            <person name="Orejas M."/>
            <person name="Orosz E."/>
            <person name="Ouedraogo J.P."/>
            <person name="Overkamp K.M."/>
            <person name="Park H.-S."/>
            <person name="Perrone G."/>
            <person name="Piumi F."/>
            <person name="Punt P.J."/>
            <person name="Ram A.F."/>
            <person name="Ramon A."/>
            <person name="Rauscher S."/>
            <person name="Record E."/>
            <person name="Riano-Pachon D.M."/>
            <person name="Robert V."/>
            <person name="Roehrig J."/>
            <person name="Ruller R."/>
            <person name="Salamov A."/>
            <person name="Salih N.S."/>
            <person name="Samson R.A."/>
            <person name="Sandor E."/>
            <person name="Sanguinetti M."/>
            <person name="Schuetze T."/>
            <person name="Sepcic K."/>
            <person name="Shelest E."/>
            <person name="Sherlock G."/>
            <person name="Sophianopoulou V."/>
            <person name="Squina F.M."/>
            <person name="Sun H."/>
            <person name="Susca A."/>
            <person name="Todd R.B."/>
            <person name="Tsang A."/>
            <person name="Unkles S.E."/>
            <person name="van de Wiele N."/>
            <person name="van Rossen-Uffink D."/>
            <person name="Oliveira J.V."/>
            <person name="Vesth T.C."/>
            <person name="Visser J."/>
            <person name="Yu J.-H."/>
            <person name="Zhou M."/>
            <person name="Andersen M.R."/>
            <person name="Archer D.B."/>
            <person name="Baker S.E."/>
            <person name="Benoit I."/>
            <person name="Brakhage A.A."/>
            <person name="Braus G.H."/>
            <person name="Fischer R."/>
            <person name="Frisvad J.C."/>
            <person name="Goldman G.H."/>
            <person name="Houbraken J."/>
            <person name="Oakley B."/>
            <person name="Pocsi I."/>
            <person name="Scazzocchio C."/>
            <person name="Seiboth B."/>
            <person name="vanKuyk P.A."/>
            <person name="Wortman J."/>
            <person name="Dyer P.S."/>
            <person name="Grigoriev I.V."/>
        </authorList>
    </citation>
    <scope>NUCLEOTIDE SEQUENCE [LARGE SCALE GENOMIC DNA]</scope>
    <source>
        <strain evidence="5">CBS 583.65</strain>
    </source>
</reference>
<evidence type="ECO:0000313" key="4">
    <source>
        <dbReference type="EMBL" id="OJJ05831.1"/>
    </source>
</evidence>
<dbReference type="PROSITE" id="PS50222">
    <property type="entry name" value="EF_HAND_2"/>
    <property type="match status" value="1"/>
</dbReference>
<dbReference type="Proteomes" id="UP000184073">
    <property type="component" value="Unassembled WGS sequence"/>
</dbReference>
<dbReference type="PROSITE" id="PS00018">
    <property type="entry name" value="EF_HAND_1"/>
    <property type="match status" value="1"/>
</dbReference>
<gene>
    <name evidence="4" type="ORF">ASPVEDRAFT_153982</name>
</gene>
<keyword evidence="5" id="KW-1185">Reference proteome</keyword>
<protein>
    <recommendedName>
        <fullName evidence="3">EF-hand domain-containing protein</fullName>
    </recommendedName>
</protein>
<sequence>MSFYYRTMSPSNPPDPHITNSADVMVNGGRPSTNEDIPVISKHCTVTSQRIPATSIPTDIEKPGVARCNVVEGDNSPDSMKQFHEFTPLQQHVLFWDRDRDGQIYPFDTYTGFRDLGFNILFSLLAMLIINLNFSYPTRLAHSIIPDPQFRVYVDGIYKAKHGSDSGTFDAEGRFVPQAFEDMFAKYDCDGDGALTFRELFEMMHGNRCAVDPFGWGAAFFEWGSTWLLIQKESKVYREDLQGVYDGSIFWKIANARKSGKGWSQGFGIGSDGFLGGVKVA</sequence>
<dbReference type="PANTHER" id="PTHR31495">
    <property type="entry name" value="PEROXYGENASE 3-RELATED"/>
    <property type="match status" value="1"/>
</dbReference>
<keyword evidence="2" id="KW-0106">Calcium</keyword>
<dbReference type="InterPro" id="IPR002048">
    <property type="entry name" value="EF_hand_dom"/>
</dbReference>
<dbReference type="InterPro" id="IPR007736">
    <property type="entry name" value="Caleosin-related"/>
</dbReference>